<dbReference type="SUPFAM" id="SSF54001">
    <property type="entry name" value="Cysteine proteinases"/>
    <property type="match status" value="1"/>
</dbReference>
<dbReference type="InterPro" id="IPR038765">
    <property type="entry name" value="Papain-like_cys_pep_sf"/>
</dbReference>
<keyword evidence="1" id="KW-0732">Signal</keyword>
<evidence type="ECO:0000313" key="4">
    <source>
        <dbReference type="Proteomes" id="UP001302745"/>
    </source>
</evidence>
<accession>A0AAN6VI60</accession>
<gene>
    <name evidence="3" type="ORF">C8A00DRAFT_16662</name>
</gene>
<reference evidence="3" key="2">
    <citation type="submission" date="2023-05" db="EMBL/GenBank/DDBJ databases">
        <authorList>
            <consortium name="Lawrence Berkeley National Laboratory"/>
            <person name="Steindorff A."/>
            <person name="Hensen N."/>
            <person name="Bonometti L."/>
            <person name="Westerberg I."/>
            <person name="Brannstrom I.O."/>
            <person name="Guillou S."/>
            <person name="Cros-Aarteil S."/>
            <person name="Calhoun S."/>
            <person name="Haridas S."/>
            <person name="Kuo A."/>
            <person name="Mondo S."/>
            <person name="Pangilinan J."/>
            <person name="Riley R."/>
            <person name="Labutti K."/>
            <person name="Andreopoulos B."/>
            <person name="Lipzen A."/>
            <person name="Chen C."/>
            <person name="Yanf M."/>
            <person name="Daum C."/>
            <person name="Ng V."/>
            <person name="Clum A."/>
            <person name="Ohm R."/>
            <person name="Martin F."/>
            <person name="Silar P."/>
            <person name="Natvig D."/>
            <person name="Lalanne C."/>
            <person name="Gautier V."/>
            <person name="Ament-Velasquez S.L."/>
            <person name="Kruys A."/>
            <person name="Hutchinson M.I."/>
            <person name="Powell A.J."/>
            <person name="Barry K."/>
            <person name="Miller A.N."/>
            <person name="Grigoriev I.V."/>
            <person name="Debuchy R."/>
            <person name="Gladieux P."/>
            <person name="Thoren M.H."/>
            <person name="Johannesson H."/>
        </authorList>
    </citation>
    <scope>NUCLEOTIDE SEQUENCE</scope>
    <source>
        <strain evidence="3">CBS 538.74</strain>
    </source>
</reference>
<dbReference type="InterPro" id="IPR007921">
    <property type="entry name" value="CHAP_dom"/>
</dbReference>
<reference evidence="3" key="1">
    <citation type="journal article" date="2023" name="Mol. Phylogenet. Evol.">
        <title>Genome-scale phylogeny and comparative genomics of the fungal order Sordariales.</title>
        <authorList>
            <person name="Hensen N."/>
            <person name="Bonometti L."/>
            <person name="Westerberg I."/>
            <person name="Brannstrom I.O."/>
            <person name="Guillou S."/>
            <person name="Cros-Aarteil S."/>
            <person name="Calhoun S."/>
            <person name="Haridas S."/>
            <person name="Kuo A."/>
            <person name="Mondo S."/>
            <person name="Pangilinan J."/>
            <person name="Riley R."/>
            <person name="LaButti K."/>
            <person name="Andreopoulos B."/>
            <person name="Lipzen A."/>
            <person name="Chen C."/>
            <person name="Yan M."/>
            <person name="Daum C."/>
            <person name="Ng V."/>
            <person name="Clum A."/>
            <person name="Steindorff A."/>
            <person name="Ohm R.A."/>
            <person name="Martin F."/>
            <person name="Silar P."/>
            <person name="Natvig D.O."/>
            <person name="Lalanne C."/>
            <person name="Gautier V."/>
            <person name="Ament-Velasquez S.L."/>
            <person name="Kruys A."/>
            <person name="Hutchinson M.I."/>
            <person name="Powell A.J."/>
            <person name="Barry K."/>
            <person name="Miller A.N."/>
            <person name="Grigoriev I.V."/>
            <person name="Debuchy R."/>
            <person name="Gladieux P."/>
            <person name="Hiltunen Thoren M."/>
            <person name="Johannesson H."/>
        </authorList>
    </citation>
    <scope>NUCLEOTIDE SEQUENCE</scope>
    <source>
        <strain evidence="3">CBS 538.74</strain>
    </source>
</reference>
<feature type="domain" description="Peptidase C51" evidence="2">
    <location>
        <begin position="107"/>
        <end position="232"/>
    </location>
</feature>
<comment type="caution">
    <text evidence="3">The sequence shown here is derived from an EMBL/GenBank/DDBJ whole genome shotgun (WGS) entry which is preliminary data.</text>
</comment>
<feature type="chain" id="PRO_5042902260" evidence="1">
    <location>
        <begin position="21"/>
        <end position="235"/>
    </location>
</feature>
<dbReference type="Gene3D" id="3.90.1720.10">
    <property type="entry name" value="endopeptidase domain like (from Nostoc punctiforme)"/>
    <property type="match status" value="1"/>
</dbReference>
<organism evidence="3 4">
    <name type="scientific">Chaetomidium leptoderma</name>
    <dbReference type="NCBI Taxonomy" id="669021"/>
    <lineage>
        <taxon>Eukaryota</taxon>
        <taxon>Fungi</taxon>
        <taxon>Dikarya</taxon>
        <taxon>Ascomycota</taxon>
        <taxon>Pezizomycotina</taxon>
        <taxon>Sordariomycetes</taxon>
        <taxon>Sordariomycetidae</taxon>
        <taxon>Sordariales</taxon>
        <taxon>Chaetomiaceae</taxon>
        <taxon>Chaetomidium</taxon>
    </lineage>
</organism>
<dbReference type="PROSITE" id="PS50911">
    <property type="entry name" value="CHAP"/>
    <property type="match status" value="1"/>
</dbReference>
<dbReference type="EMBL" id="MU856992">
    <property type="protein sequence ID" value="KAK4151993.1"/>
    <property type="molecule type" value="Genomic_DNA"/>
</dbReference>
<sequence length="235" mass="25162">MKLAAFVFLFQAVAVSVTSAYPITGSVVNCRSGPGTSYAVKKSYSKGQDIKVSCQTSGTSVEGNNIWDKTQDGCYVADYYVKTGINGYVTDKCSSSGGGGGGGSIPGPVTDDYPYKGSCGGVDPWNYYKCQCTSFVAFRINKRLGVKFHNKYKGAAWGNANTWDNAAKATGVKVNSTPVPGCVAQSNTGNYGHVAWVTAVNGNKVTIEEYNHGTRERYGKRTVNKGDFNYIHIKV</sequence>
<evidence type="ECO:0000256" key="1">
    <source>
        <dbReference type="SAM" id="SignalP"/>
    </source>
</evidence>
<dbReference type="AlphaFoldDB" id="A0AAN6VI60"/>
<evidence type="ECO:0000259" key="2">
    <source>
        <dbReference type="PROSITE" id="PS50911"/>
    </source>
</evidence>
<dbReference type="Gene3D" id="2.30.30.40">
    <property type="entry name" value="SH3 Domains"/>
    <property type="match status" value="1"/>
</dbReference>
<feature type="signal peptide" evidence="1">
    <location>
        <begin position="1"/>
        <end position="20"/>
    </location>
</feature>
<proteinExistence type="predicted"/>
<protein>
    <submittedName>
        <fullName evidence="3">CHAP domain-containing protein</fullName>
    </submittedName>
</protein>
<dbReference type="Pfam" id="PF05257">
    <property type="entry name" value="CHAP"/>
    <property type="match status" value="1"/>
</dbReference>
<evidence type="ECO:0000313" key="3">
    <source>
        <dbReference type="EMBL" id="KAK4151993.1"/>
    </source>
</evidence>
<name>A0AAN6VI60_9PEZI</name>
<dbReference type="Proteomes" id="UP001302745">
    <property type="component" value="Unassembled WGS sequence"/>
</dbReference>
<keyword evidence="4" id="KW-1185">Reference proteome</keyword>